<dbReference type="InterPro" id="IPR001789">
    <property type="entry name" value="Sig_transdc_resp-reg_receiver"/>
</dbReference>
<dbReference type="Pfam" id="PF00072">
    <property type="entry name" value="Response_reg"/>
    <property type="match status" value="1"/>
</dbReference>
<feature type="domain" description="Response regulatory" evidence="7">
    <location>
        <begin position="4"/>
        <end position="119"/>
    </location>
</feature>
<evidence type="ECO:0000256" key="6">
    <source>
        <dbReference type="PROSITE-ProRule" id="PRU00169"/>
    </source>
</evidence>
<dbReference type="SMART" id="SM00448">
    <property type="entry name" value="REC"/>
    <property type="match status" value="1"/>
</dbReference>
<keyword evidence="3" id="KW-0805">Transcription regulation</keyword>
<gene>
    <name evidence="8" type="ORF">dnm_055480</name>
</gene>
<evidence type="ECO:0000256" key="4">
    <source>
        <dbReference type="ARBA" id="ARBA00023125"/>
    </source>
</evidence>
<dbReference type="Gene3D" id="3.40.50.2300">
    <property type="match status" value="1"/>
</dbReference>
<evidence type="ECO:0000259" key="7">
    <source>
        <dbReference type="PROSITE" id="PS50110"/>
    </source>
</evidence>
<organism evidence="8 9">
    <name type="scientific">Desulfonema magnum</name>
    <dbReference type="NCBI Taxonomy" id="45655"/>
    <lineage>
        <taxon>Bacteria</taxon>
        <taxon>Pseudomonadati</taxon>
        <taxon>Thermodesulfobacteriota</taxon>
        <taxon>Desulfobacteria</taxon>
        <taxon>Desulfobacterales</taxon>
        <taxon>Desulfococcaceae</taxon>
        <taxon>Desulfonema</taxon>
    </lineage>
</organism>
<dbReference type="PANTHER" id="PTHR44591">
    <property type="entry name" value="STRESS RESPONSE REGULATOR PROTEIN 1"/>
    <property type="match status" value="1"/>
</dbReference>
<dbReference type="PROSITE" id="PS50110">
    <property type="entry name" value="RESPONSE_REGULATORY"/>
    <property type="match status" value="1"/>
</dbReference>
<proteinExistence type="predicted"/>
<dbReference type="EMBL" id="CP061800">
    <property type="protein sequence ID" value="QTA89492.1"/>
    <property type="molecule type" value="Genomic_DNA"/>
</dbReference>
<dbReference type="InterPro" id="IPR011006">
    <property type="entry name" value="CheY-like_superfamily"/>
</dbReference>
<dbReference type="FunFam" id="3.40.50.2300:FF:000001">
    <property type="entry name" value="DNA-binding response regulator PhoB"/>
    <property type="match status" value="1"/>
</dbReference>
<evidence type="ECO:0000256" key="1">
    <source>
        <dbReference type="ARBA" id="ARBA00022553"/>
    </source>
</evidence>
<name>A0A975BQ94_9BACT</name>
<keyword evidence="1 6" id="KW-0597">Phosphoprotein</keyword>
<keyword evidence="2" id="KW-0902">Two-component regulatory system</keyword>
<keyword evidence="4" id="KW-0238">DNA-binding</keyword>
<dbReference type="KEGG" id="dmm:dnm_055480"/>
<dbReference type="GO" id="GO:0000160">
    <property type="term" value="P:phosphorelay signal transduction system"/>
    <property type="evidence" value="ECO:0007669"/>
    <property type="project" value="UniProtKB-KW"/>
</dbReference>
<dbReference type="GO" id="GO:0003677">
    <property type="term" value="F:DNA binding"/>
    <property type="evidence" value="ECO:0007669"/>
    <property type="project" value="UniProtKB-KW"/>
</dbReference>
<dbReference type="PANTHER" id="PTHR44591:SF3">
    <property type="entry name" value="RESPONSE REGULATORY DOMAIN-CONTAINING PROTEIN"/>
    <property type="match status" value="1"/>
</dbReference>
<dbReference type="AlphaFoldDB" id="A0A975BQ94"/>
<evidence type="ECO:0000256" key="5">
    <source>
        <dbReference type="ARBA" id="ARBA00023163"/>
    </source>
</evidence>
<dbReference type="SUPFAM" id="SSF52172">
    <property type="entry name" value="CheY-like"/>
    <property type="match status" value="1"/>
</dbReference>
<dbReference type="Proteomes" id="UP000663722">
    <property type="component" value="Chromosome"/>
</dbReference>
<accession>A0A975BQ94</accession>
<reference evidence="8" key="1">
    <citation type="journal article" date="2021" name="Microb. Physiol.">
        <title>Proteogenomic Insights into the Physiology of Marine, Sulfate-Reducing, Filamentous Desulfonema limicola and Desulfonema magnum.</title>
        <authorList>
            <person name="Schnaars V."/>
            <person name="Wohlbrand L."/>
            <person name="Scheve S."/>
            <person name="Hinrichs C."/>
            <person name="Reinhardt R."/>
            <person name="Rabus R."/>
        </authorList>
    </citation>
    <scope>NUCLEOTIDE SEQUENCE</scope>
    <source>
        <strain evidence="8">4be13</strain>
    </source>
</reference>
<sequence>MNEKILIIDDERNILETLEYMLTKKGFRVRSASEGAEAVDIFKSEPFDLVITDIRMPVMDGFEVMRRLRQLDRNVKIIVLTGCGTPDTAIRALKKYGAYDFLTKPLEDINQLFISIEKALKDHWLYKKKKYIPNVSIISKKIRQEVLITA</sequence>
<evidence type="ECO:0000256" key="2">
    <source>
        <dbReference type="ARBA" id="ARBA00023012"/>
    </source>
</evidence>
<feature type="modified residue" description="4-aspartylphosphate" evidence="6">
    <location>
        <position position="53"/>
    </location>
</feature>
<evidence type="ECO:0000256" key="3">
    <source>
        <dbReference type="ARBA" id="ARBA00023015"/>
    </source>
</evidence>
<keyword evidence="5" id="KW-0804">Transcription</keyword>
<keyword evidence="9" id="KW-1185">Reference proteome</keyword>
<dbReference type="InterPro" id="IPR050595">
    <property type="entry name" value="Bact_response_regulator"/>
</dbReference>
<evidence type="ECO:0000313" key="8">
    <source>
        <dbReference type="EMBL" id="QTA89492.1"/>
    </source>
</evidence>
<dbReference type="RefSeq" id="WP_207678086.1">
    <property type="nucleotide sequence ID" value="NZ_CP061800.1"/>
</dbReference>
<evidence type="ECO:0000313" key="9">
    <source>
        <dbReference type="Proteomes" id="UP000663722"/>
    </source>
</evidence>
<protein>
    <submittedName>
        <fullName evidence="8">Two component system response regulator</fullName>
    </submittedName>
</protein>